<feature type="region of interest" description="Disordered" evidence="4">
    <location>
        <begin position="358"/>
        <end position="387"/>
    </location>
</feature>
<dbReference type="PANTHER" id="PTHR16650">
    <property type="entry name" value="C21ORF13-RELATED"/>
    <property type="match status" value="1"/>
</dbReference>
<accession>A0AAW2H8X1</accession>
<feature type="region of interest" description="Disordered" evidence="4">
    <location>
        <begin position="1"/>
        <end position="47"/>
    </location>
</feature>
<feature type="region of interest" description="Disordered" evidence="4">
    <location>
        <begin position="262"/>
        <end position="339"/>
    </location>
</feature>
<keyword evidence="2 3" id="KW-0175">Coiled coil</keyword>
<dbReference type="PANTHER" id="PTHR16650:SF6">
    <property type="entry name" value="GH21622P"/>
    <property type="match status" value="1"/>
</dbReference>
<evidence type="ECO:0000256" key="2">
    <source>
        <dbReference type="ARBA" id="ARBA00023054"/>
    </source>
</evidence>
<organism evidence="6">
    <name type="scientific">Menopon gallinae</name>
    <name type="common">poultry shaft louse</name>
    <dbReference type="NCBI Taxonomy" id="328185"/>
    <lineage>
        <taxon>Eukaryota</taxon>
        <taxon>Metazoa</taxon>
        <taxon>Ecdysozoa</taxon>
        <taxon>Arthropoda</taxon>
        <taxon>Hexapoda</taxon>
        <taxon>Insecta</taxon>
        <taxon>Pterygota</taxon>
        <taxon>Neoptera</taxon>
        <taxon>Paraneoptera</taxon>
        <taxon>Psocodea</taxon>
        <taxon>Troctomorpha</taxon>
        <taxon>Phthiraptera</taxon>
        <taxon>Amblycera</taxon>
        <taxon>Menoponidae</taxon>
        <taxon>Menopon</taxon>
    </lineage>
</organism>
<proteinExistence type="inferred from homology"/>
<evidence type="ECO:0000259" key="5">
    <source>
        <dbReference type="Pfam" id="PF15619"/>
    </source>
</evidence>
<dbReference type="InterPro" id="IPR026188">
    <property type="entry name" value="Lebercilin-like"/>
</dbReference>
<name>A0AAW2H8X1_9NEOP</name>
<evidence type="ECO:0000256" key="3">
    <source>
        <dbReference type="SAM" id="Coils"/>
    </source>
</evidence>
<reference evidence="6" key="1">
    <citation type="journal article" date="2024" name="Gigascience">
        <title>Chromosome-level genome of the poultry shaft louse Menopon gallinae provides insight into the host-switching and adaptive evolution of parasitic lice.</title>
        <authorList>
            <person name="Xu Y."/>
            <person name="Ma L."/>
            <person name="Liu S."/>
            <person name="Liang Y."/>
            <person name="Liu Q."/>
            <person name="He Z."/>
            <person name="Tian L."/>
            <person name="Duan Y."/>
            <person name="Cai W."/>
            <person name="Li H."/>
            <person name="Song F."/>
        </authorList>
    </citation>
    <scope>NUCLEOTIDE SEQUENCE</scope>
    <source>
        <strain evidence="6">Cailab_2023a</strain>
    </source>
</reference>
<gene>
    <name evidence="6" type="ORF">PYX00_008846</name>
</gene>
<sequence>MIHKKSRDDDDDEDEDDEPESAYDARSKTAFAGNHKKKMHPLLLGPGRREQGKFLPLHAASKNNLSEFTQRIMSAKLLRVKQVQNQLSETQIQLNELINENRILKNLQKRQEGALRKYEGNHAELPQLIRSHNEEIRTLKASNKSIKAQLKECNGKLKERENELEALRESHNKLKKLSNDKNLLEREKLQKKLDELQEIVKEQDDKIQLLSRKILLESKSYRYRLNVEIKKHKETQKELNNALSLISRLENQSAVAKEKGNWISGALGKPPLKRETRTSMPTIPSKAQGHQTGSGHLEDPLGEESSESKFEASQTPETDFDIPNDVDSSNDAPGPVRDVLPRISAPRREIAEIPSIGGTSIGKSASKIGVARPSKKTARSSLDAEANARSVAEKLTRAMECIDSAENEWSIAADSRNGLDALGRDAGASAPKTEGERESKSNADVADAKEENEVGRQRRNVSKRKFSGEKANEISEVQNEEFEELSPGRREKFISMTKTWNEIREKVQEERMKAERKMKELTAAGNVASDDSGRSRRNGAPPVARKTSKPAAADIAARDVPKNSIDKSERNIGYRTESRVAHELLDGFQVDLRKRNLLRALEAIDAGKEGNSSSEELEDSPRKACSVSGGRKPLPSSLPSLKAPNNEFLEELFGSARIGAGDGVGFDLGSSDGIKTRND</sequence>
<feature type="region of interest" description="Disordered" evidence="4">
    <location>
        <begin position="511"/>
        <end position="573"/>
    </location>
</feature>
<dbReference type="AlphaFoldDB" id="A0AAW2H8X1"/>
<feature type="compositionally biased region" description="Acidic residues" evidence="4">
    <location>
        <begin position="9"/>
        <end position="21"/>
    </location>
</feature>
<comment type="similarity">
    <text evidence="1">Belongs to the LCA5 family.</text>
</comment>
<feature type="compositionally biased region" description="Basic and acidic residues" evidence="4">
    <location>
        <begin position="556"/>
        <end position="573"/>
    </location>
</feature>
<dbReference type="GO" id="GO:0005930">
    <property type="term" value="C:axoneme"/>
    <property type="evidence" value="ECO:0007669"/>
    <property type="project" value="TreeGrafter"/>
</dbReference>
<protein>
    <recommendedName>
        <fullName evidence="5">Lebercilin domain-containing protein</fullName>
    </recommendedName>
</protein>
<feature type="compositionally biased region" description="Basic and acidic residues" evidence="4">
    <location>
        <begin position="433"/>
        <end position="456"/>
    </location>
</feature>
<dbReference type="Pfam" id="PF15619">
    <property type="entry name" value="Lebercilin"/>
    <property type="match status" value="1"/>
</dbReference>
<evidence type="ECO:0000256" key="1">
    <source>
        <dbReference type="ARBA" id="ARBA00010229"/>
    </source>
</evidence>
<dbReference type="InterPro" id="IPR028933">
    <property type="entry name" value="Lebercilin_dom"/>
</dbReference>
<feature type="region of interest" description="Disordered" evidence="4">
    <location>
        <begin position="419"/>
        <end position="488"/>
    </location>
</feature>
<feature type="compositionally biased region" description="Basic and acidic residues" evidence="4">
    <location>
        <begin position="511"/>
        <end position="520"/>
    </location>
</feature>
<feature type="coiled-coil region" evidence="3">
    <location>
        <begin position="80"/>
        <end position="259"/>
    </location>
</feature>
<feature type="region of interest" description="Disordered" evidence="4">
    <location>
        <begin position="658"/>
        <end position="679"/>
    </location>
</feature>
<feature type="domain" description="Lebercilin" evidence="5">
    <location>
        <begin position="69"/>
        <end position="253"/>
    </location>
</feature>
<evidence type="ECO:0000256" key="4">
    <source>
        <dbReference type="SAM" id="MobiDB-lite"/>
    </source>
</evidence>
<dbReference type="GO" id="GO:0042073">
    <property type="term" value="P:intraciliary transport"/>
    <property type="evidence" value="ECO:0007669"/>
    <property type="project" value="TreeGrafter"/>
</dbReference>
<comment type="caution">
    <text evidence="6">The sequence shown here is derived from an EMBL/GenBank/DDBJ whole genome shotgun (WGS) entry which is preliminary data.</text>
</comment>
<evidence type="ECO:0000313" key="6">
    <source>
        <dbReference type="EMBL" id="KAL0266243.1"/>
    </source>
</evidence>
<feature type="region of interest" description="Disordered" evidence="4">
    <location>
        <begin position="603"/>
        <end position="642"/>
    </location>
</feature>
<dbReference type="EMBL" id="JARGDH010000005">
    <property type="protein sequence ID" value="KAL0266243.1"/>
    <property type="molecule type" value="Genomic_DNA"/>
</dbReference>